<dbReference type="Proteomes" id="UP000671910">
    <property type="component" value="Chromosome"/>
</dbReference>
<proteinExistence type="predicted"/>
<evidence type="ECO:0000313" key="2">
    <source>
        <dbReference type="EMBL" id="NHM13463.1"/>
    </source>
</evidence>
<dbReference type="Pfam" id="PF09989">
    <property type="entry name" value="DUF2229"/>
    <property type="match status" value="1"/>
</dbReference>
<evidence type="ECO:0000313" key="4">
    <source>
        <dbReference type="Proteomes" id="UP000636394"/>
    </source>
</evidence>
<dbReference type="EMBL" id="WPCR01000001">
    <property type="protein sequence ID" value="NHM13463.1"/>
    <property type="molecule type" value="Genomic_DNA"/>
</dbReference>
<feature type="domain" description="DUF2229" evidence="1">
    <location>
        <begin position="22"/>
        <end position="232"/>
    </location>
</feature>
<dbReference type="PANTHER" id="PTHR32329">
    <property type="entry name" value="BIFUNCTIONAL PROTEIN [INCLUDES 2-HYDROXYACYL-COA DEHYDRATASE (N-TER) AND ITS ACTIVATOR DOMAIN (C_TERM)-RELATED"/>
    <property type="match status" value="1"/>
</dbReference>
<dbReference type="EMBL" id="CP072829">
    <property type="protein sequence ID" value="QTU84461.1"/>
    <property type="molecule type" value="Genomic_DNA"/>
</dbReference>
<dbReference type="InterPro" id="IPR018709">
    <property type="entry name" value="CoA_activase_DUF2229"/>
</dbReference>
<evidence type="ECO:0000313" key="3">
    <source>
        <dbReference type="EMBL" id="QTU84461.1"/>
    </source>
</evidence>
<accession>A0A9E6MQL1</accession>
<dbReference type="AlphaFoldDB" id="A0A9E6MQL1"/>
<organism evidence="3 5">
    <name type="scientific">Xiamenia xianingshaonis</name>
    <dbReference type="NCBI Taxonomy" id="2682776"/>
    <lineage>
        <taxon>Bacteria</taxon>
        <taxon>Bacillati</taxon>
        <taxon>Actinomycetota</taxon>
        <taxon>Coriobacteriia</taxon>
        <taxon>Eggerthellales</taxon>
        <taxon>Eggerthellaceae</taxon>
        <taxon>Xiamenia</taxon>
    </lineage>
</organism>
<gene>
    <name evidence="2" type="ORF">GMI68_01540</name>
    <name evidence="3" type="ORF">J7S26_00555</name>
</gene>
<dbReference type="PANTHER" id="PTHR32329:SF2">
    <property type="entry name" value="BIFUNCTIONAL PROTEIN [INCLUDES 2-HYDROXYACYL-COA DEHYDRATASE (N-TER) AND ITS ACTIVATOR DOMAIN (C_TERM)"/>
    <property type="match status" value="1"/>
</dbReference>
<dbReference type="Gene3D" id="3.40.50.11900">
    <property type="match status" value="1"/>
</dbReference>
<dbReference type="InterPro" id="IPR051805">
    <property type="entry name" value="Dehydratase_Activator_Redct"/>
</dbReference>
<dbReference type="KEGG" id="ebz:J7S26_00555"/>
<sequence length="339" mass="36754">MLSKGRLVPNFFSAPYADVRVVGIPRALLFHRYGALWTTFFEALGRTVVVSEPTTRDTVAAGTALSTDESCLASKIFLGHVDELRECCDAVFVPCYDNEGARRAFCTKFQAAPDVVANTFCDPPVRVLSCSVNETADKQDARQAFLSLAMKLGAMPKQAKHAWKAAVRAQQEAEKAACARTKATFDAVRRAEEAGEAPLTILLAAHPYLTYDPSIGGTIAEMLRNLGANVVMACENDRKKTLAASFDFSETMPWIVNREIIGAITLLHDAVDGIVLVSAFPCGPDSMTDDAIVRCIQGKPILNLTVDAQSGTAGLETRVESFVDILRYQKRGGYIHGEA</sequence>
<dbReference type="Proteomes" id="UP000636394">
    <property type="component" value="Unassembled WGS sequence"/>
</dbReference>
<evidence type="ECO:0000313" key="5">
    <source>
        <dbReference type="Proteomes" id="UP000671910"/>
    </source>
</evidence>
<name>A0A9E6MQL1_9ACTN</name>
<evidence type="ECO:0000259" key="1">
    <source>
        <dbReference type="Pfam" id="PF09989"/>
    </source>
</evidence>
<reference evidence="2 4" key="1">
    <citation type="submission" date="2019-11" db="EMBL/GenBank/DDBJ databases">
        <title>Eggerthellaceae novel genus isolated from the rectal contents of marmort.</title>
        <authorList>
            <person name="Zhang G."/>
        </authorList>
    </citation>
    <scope>NUCLEOTIDE SEQUENCE [LARGE SCALE GENOMIC DNA]</scope>
    <source>
        <strain evidence="2">Zg-886</strain>
        <strain evidence="4">zg-886</strain>
    </source>
</reference>
<keyword evidence="4" id="KW-1185">Reference proteome</keyword>
<protein>
    <recommendedName>
        <fullName evidence="1">DUF2229 domain-containing protein</fullName>
    </recommendedName>
</protein>
<reference evidence="3" key="2">
    <citation type="submission" date="2021-04" db="EMBL/GenBank/DDBJ databases">
        <title>Novel species in family Eggerthellaceae.</title>
        <authorList>
            <person name="Zhang G."/>
        </authorList>
    </citation>
    <scope>NUCLEOTIDE SEQUENCE</scope>
    <source>
        <strain evidence="3">Zg-886</strain>
    </source>
</reference>